<evidence type="ECO:0000256" key="2">
    <source>
        <dbReference type="SAM" id="Phobius"/>
    </source>
</evidence>
<keyword evidence="2" id="KW-1133">Transmembrane helix</keyword>
<evidence type="ECO:0000313" key="3">
    <source>
        <dbReference type="EMBL" id="KAG2560542.1"/>
    </source>
</evidence>
<comment type="caution">
    <text evidence="3">The sequence shown here is derived from an EMBL/GenBank/DDBJ whole genome shotgun (WGS) entry which is preliminary data.</text>
</comment>
<evidence type="ECO:0000256" key="1">
    <source>
        <dbReference type="SAM" id="MobiDB-lite"/>
    </source>
</evidence>
<dbReference type="EMBL" id="CM029051">
    <property type="protein sequence ID" value="KAG2560542.1"/>
    <property type="molecule type" value="Genomic_DNA"/>
</dbReference>
<sequence>MQKKIVALENQTAGTSRHKLGYNHWATRAELFFVFILFIRIVLHGTYKGWFSMGQSIPSPNRAPQSGERRCGRGQHPPMTERLCSVQRRGRAAAPGRVATGGGAGGHHAAEGDGQRRQEDLHARRYGPVMPARRPGDDHESPPQLDPASGRASPLLPRWCAGSGRSMPGCKPETRMELHLVQMEAQAMRKEFEMFKKEAKQKYNLAIQQRDEALAQRDEARMQCGVIEFDVEFLRTCLRMAGYRIQELQEKQGKK</sequence>
<dbReference type="AlphaFoldDB" id="A0A8T0PK25"/>
<proteinExistence type="predicted"/>
<feature type="transmembrane region" description="Helical" evidence="2">
    <location>
        <begin position="25"/>
        <end position="43"/>
    </location>
</feature>
<keyword evidence="2" id="KW-0812">Transmembrane</keyword>
<protein>
    <submittedName>
        <fullName evidence="3">Uncharacterized protein</fullName>
    </submittedName>
</protein>
<accession>A0A8T0PK25</accession>
<name>A0A8T0PK25_PANVG</name>
<evidence type="ECO:0000313" key="4">
    <source>
        <dbReference type="Proteomes" id="UP000823388"/>
    </source>
</evidence>
<dbReference type="Proteomes" id="UP000823388">
    <property type="component" value="Chromosome 8K"/>
</dbReference>
<feature type="compositionally biased region" description="Basic and acidic residues" evidence="1">
    <location>
        <begin position="108"/>
        <end position="123"/>
    </location>
</feature>
<keyword evidence="2" id="KW-0472">Membrane</keyword>
<organism evidence="3 4">
    <name type="scientific">Panicum virgatum</name>
    <name type="common">Blackwell switchgrass</name>
    <dbReference type="NCBI Taxonomy" id="38727"/>
    <lineage>
        <taxon>Eukaryota</taxon>
        <taxon>Viridiplantae</taxon>
        <taxon>Streptophyta</taxon>
        <taxon>Embryophyta</taxon>
        <taxon>Tracheophyta</taxon>
        <taxon>Spermatophyta</taxon>
        <taxon>Magnoliopsida</taxon>
        <taxon>Liliopsida</taxon>
        <taxon>Poales</taxon>
        <taxon>Poaceae</taxon>
        <taxon>PACMAD clade</taxon>
        <taxon>Panicoideae</taxon>
        <taxon>Panicodae</taxon>
        <taxon>Paniceae</taxon>
        <taxon>Panicinae</taxon>
        <taxon>Panicum</taxon>
        <taxon>Panicum sect. Hiantes</taxon>
    </lineage>
</organism>
<feature type="region of interest" description="Disordered" evidence="1">
    <location>
        <begin position="57"/>
        <end position="155"/>
    </location>
</feature>
<gene>
    <name evidence="3" type="ORF">PVAP13_8KG098000</name>
</gene>
<keyword evidence="4" id="KW-1185">Reference proteome</keyword>
<reference evidence="3" key="1">
    <citation type="submission" date="2020-05" db="EMBL/GenBank/DDBJ databases">
        <title>WGS assembly of Panicum virgatum.</title>
        <authorList>
            <person name="Lovell J.T."/>
            <person name="Jenkins J."/>
            <person name="Shu S."/>
            <person name="Juenger T.E."/>
            <person name="Schmutz J."/>
        </authorList>
    </citation>
    <scope>NUCLEOTIDE SEQUENCE</scope>
    <source>
        <strain evidence="3">AP13</strain>
    </source>
</reference>